<dbReference type="Pfam" id="PF00990">
    <property type="entry name" value="GGDEF"/>
    <property type="match status" value="1"/>
</dbReference>
<name>A0A377HQ18_GRIHO</name>
<dbReference type="CDD" id="cd01949">
    <property type="entry name" value="GGDEF"/>
    <property type="match status" value="1"/>
</dbReference>
<dbReference type="InterPro" id="IPR036641">
    <property type="entry name" value="HPT_dom_sf"/>
</dbReference>
<evidence type="ECO:0000313" key="10">
    <source>
        <dbReference type="EMBL" id="STO58298.1"/>
    </source>
</evidence>
<dbReference type="InterPro" id="IPR050469">
    <property type="entry name" value="Diguanylate_Cyclase"/>
</dbReference>
<comment type="cofactor">
    <cofactor evidence="1">
        <name>Mg(2+)</name>
        <dbReference type="ChEBI" id="CHEBI:18420"/>
    </cofactor>
</comment>
<dbReference type="PROSITE" id="PS50894">
    <property type="entry name" value="HPT"/>
    <property type="match status" value="1"/>
</dbReference>
<evidence type="ECO:0000313" key="11">
    <source>
        <dbReference type="Proteomes" id="UP000254512"/>
    </source>
</evidence>
<evidence type="ECO:0000256" key="2">
    <source>
        <dbReference type="ARBA" id="ARBA00012528"/>
    </source>
</evidence>
<dbReference type="GO" id="GO:1902201">
    <property type="term" value="P:negative regulation of bacterial-type flagellum-dependent cell motility"/>
    <property type="evidence" value="ECO:0007669"/>
    <property type="project" value="TreeGrafter"/>
</dbReference>
<organism evidence="10 11">
    <name type="scientific">Grimontia hollisae</name>
    <name type="common">Vibrio hollisae</name>
    <dbReference type="NCBI Taxonomy" id="673"/>
    <lineage>
        <taxon>Bacteria</taxon>
        <taxon>Pseudomonadati</taxon>
        <taxon>Pseudomonadota</taxon>
        <taxon>Gammaproteobacteria</taxon>
        <taxon>Vibrionales</taxon>
        <taxon>Vibrionaceae</taxon>
        <taxon>Grimontia</taxon>
    </lineage>
</organism>
<dbReference type="Pfam" id="PF01627">
    <property type="entry name" value="Hpt"/>
    <property type="match status" value="1"/>
</dbReference>
<dbReference type="SUPFAM" id="SSF52172">
    <property type="entry name" value="CheY-like"/>
    <property type="match status" value="2"/>
</dbReference>
<dbReference type="InterPro" id="IPR000160">
    <property type="entry name" value="GGDEF_dom"/>
</dbReference>
<dbReference type="STRING" id="673.AL542_12800"/>
<proteinExistence type="predicted"/>
<dbReference type="InterPro" id="IPR008207">
    <property type="entry name" value="Sig_transdc_His_kin_Hpt_dom"/>
</dbReference>
<dbReference type="SMART" id="SM00267">
    <property type="entry name" value="GGDEF"/>
    <property type="match status" value="1"/>
</dbReference>
<dbReference type="GO" id="GO:0005886">
    <property type="term" value="C:plasma membrane"/>
    <property type="evidence" value="ECO:0007669"/>
    <property type="project" value="TreeGrafter"/>
</dbReference>
<evidence type="ECO:0000259" key="7">
    <source>
        <dbReference type="PROSITE" id="PS50110"/>
    </source>
</evidence>
<accession>A0A377HQ18</accession>
<dbReference type="PANTHER" id="PTHR45138">
    <property type="entry name" value="REGULATORY COMPONENTS OF SENSORY TRANSDUCTION SYSTEM"/>
    <property type="match status" value="1"/>
</dbReference>
<dbReference type="EC" id="2.7.7.65" evidence="2"/>
<dbReference type="InterPro" id="IPR029787">
    <property type="entry name" value="Nucleotide_cyclase"/>
</dbReference>
<dbReference type="Proteomes" id="UP000254512">
    <property type="component" value="Unassembled WGS sequence"/>
</dbReference>
<dbReference type="Gene3D" id="1.20.120.160">
    <property type="entry name" value="HPT domain"/>
    <property type="match status" value="1"/>
</dbReference>
<feature type="domain" description="GGDEF" evidence="8">
    <location>
        <begin position="411"/>
        <end position="543"/>
    </location>
</feature>
<dbReference type="SMART" id="SM00448">
    <property type="entry name" value="REC"/>
    <property type="match status" value="2"/>
</dbReference>
<dbReference type="Gene3D" id="3.30.70.270">
    <property type="match status" value="1"/>
</dbReference>
<protein>
    <recommendedName>
        <fullName evidence="2">diguanylate cyclase</fullName>
        <ecNumber evidence="2">2.7.7.65</ecNumber>
    </recommendedName>
</protein>
<dbReference type="InterPro" id="IPR001789">
    <property type="entry name" value="Sig_transdc_resp-reg_receiver"/>
</dbReference>
<feature type="domain" description="Response regulatory" evidence="7">
    <location>
        <begin position="255"/>
        <end position="371"/>
    </location>
</feature>
<evidence type="ECO:0000256" key="4">
    <source>
        <dbReference type="ARBA" id="ARBA00034247"/>
    </source>
</evidence>
<dbReference type="FunFam" id="3.30.70.270:FF:000001">
    <property type="entry name" value="Diguanylate cyclase domain protein"/>
    <property type="match status" value="1"/>
</dbReference>
<dbReference type="GO" id="GO:0052621">
    <property type="term" value="F:diguanylate cyclase activity"/>
    <property type="evidence" value="ECO:0007669"/>
    <property type="project" value="UniProtKB-EC"/>
</dbReference>
<dbReference type="GO" id="GO:0043709">
    <property type="term" value="P:cell adhesion involved in single-species biofilm formation"/>
    <property type="evidence" value="ECO:0007669"/>
    <property type="project" value="TreeGrafter"/>
</dbReference>
<keyword evidence="3" id="KW-0902">Two-component regulatory system</keyword>
<dbReference type="GO" id="GO:0004672">
    <property type="term" value="F:protein kinase activity"/>
    <property type="evidence" value="ECO:0007669"/>
    <property type="project" value="UniProtKB-ARBA"/>
</dbReference>
<evidence type="ECO:0000256" key="1">
    <source>
        <dbReference type="ARBA" id="ARBA00001946"/>
    </source>
</evidence>
<feature type="modified residue" description="Phosphohistidine" evidence="5">
    <location>
        <position position="53"/>
    </location>
</feature>
<evidence type="ECO:0000256" key="3">
    <source>
        <dbReference type="ARBA" id="ARBA00023012"/>
    </source>
</evidence>
<feature type="domain" description="Response regulatory" evidence="7">
    <location>
        <begin position="135"/>
        <end position="247"/>
    </location>
</feature>
<sequence>MRPSQIKKFQNQQAKFARGVTKRTDRIKTLWQKIQYPDDPHSNALEALLIETHTLAGTAATLGFVDLGECSRDIEVLLKPHIEDNGLPIHPEKANHLTRLINSMDDIAKIEPNYPENLTYGEVTLIHEQERARQRIYVVAETPANAREMAEQLQYIDYDVLLLDSAEALKEALDQALPSVLIVDLDDFTLLDAVTRVWRKSSGIPLVVLSANDCWECRLQAARAGAFTFFQKPVEYDDILSILDSLWDTHNEQYRVLIVEDDHILAEHYATVLQGAGIKTSVVSHPEHLLNALSEFQPDLVLMDLYMPTCSGVEAASVIRQHAVHTNVPIVYLSGETDLKLQMKALQVGADDFLTKPINDLHLAQAVSIRVRRFRALSAMMDRDSLTGLLNHSNLKMALERELSRACRHKKPISFVMIDIDHFKSINDQYGHPVGDKVIKGVARLLNYRFRKTDTSARYGGEEFALILPDTPADIALRLIDEFRNTFSKTPFSNGPETFYATLSAGIATFPEFDTVEALIEAADSSLYLAKKQGRNRVVTHVELTCLQEGLDSNQTQ</sequence>
<dbReference type="SUPFAM" id="SSF47226">
    <property type="entry name" value="Histidine-containing phosphotransfer domain, HPT domain"/>
    <property type="match status" value="1"/>
</dbReference>
<dbReference type="InterPro" id="IPR043128">
    <property type="entry name" value="Rev_trsase/Diguanyl_cyclase"/>
</dbReference>
<dbReference type="Pfam" id="PF00072">
    <property type="entry name" value="Response_reg"/>
    <property type="match status" value="2"/>
</dbReference>
<dbReference type="PANTHER" id="PTHR45138:SF9">
    <property type="entry name" value="DIGUANYLATE CYCLASE DGCM-RELATED"/>
    <property type="match status" value="1"/>
</dbReference>
<feature type="domain" description="HPt" evidence="9">
    <location>
        <begin position="8"/>
        <end position="114"/>
    </location>
</feature>
<dbReference type="GO" id="GO:0000160">
    <property type="term" value="P:phosphorelay signal transduction system"/>
    <property type="evidence" value="ECO:0007669"/>
    <property type="project" value="UniProtKB-KW"/>
</dbReference>
<feature type="modified residue" description="4-aspartylphosphate" evidence="6">
    <location>
        <position position="184"/>
    </location>
</feature>
<dbReference type="RefSeq" id="WP_115660024.1">
    <property type="nucleotide sequence ID" value="NZ_UGHD01000002.1"/>
</dbReference>
<dbReference type="EMBL" id="UGHD01000002">
    <property type="protein sequence ID" value="STO58298.1"/>
    <property type="molecule type" value="Genomic_DNA"/>
</dbReference>
<dbReference type="NCBIfam" id="TIGR00254">
    <property type="entry name" value="GGDEF"/>
    <property type="match status" value="1"/>
</dbReference>
<evidence type="ECO:0000256" key="6">
    <source>
        <dbReference type="PROSITE-ProRule" id="PRU00169"/>
    </source>
</evidence>
<dbReference type="PROSITE" id="PS50887">
    <property type="entry name" value="GGDEF"/>
    <property type="match status" value="1"/>
</dbReference>
<comment type="catalytic activity">
    <reaction evidence="4">
        <text>2 GTP = 3',3'-c-di-GMP + 2 diphosphate</text>
        <dbReference type="Rhea" id="RHEA:24898"/>
        <dbReference type="ChEBI" id="CHEBI:33019"/>
        <dbReference type="ChEBI" id="CHEBI:37565"/>
        <dbReference type="ChEBI" id="CHEBI:58805"/>
        <dbReference type="EC" id="2.7.7.65"/>
    </reaction>
</comment>
<feature type="modified residue" description="4-aspartylphosphate" evidence="6">
    <location>
        <position position="304"/>
    </location>
</feature>
<dbReference type="PROSITE" id="PS50110">
    <property type="entry name" value="RESPONSE_REGULATORY"/>
    <property type="match status" value="2"/>
</dbReference>
<dbReference type="AlphaFoldDB" id="A0A377HQ18"/>
<evidence type="ECO:0000259" key="9">
    <source>
        <dbReference type="PROSITE" id="PS50894"/>
    </source>
</evidence>
<dbReference type="Gene3D" id="3.40.50.2300">
    <property type="match status" value="2"/>
</dbReference>
<evidence type="ECO:0000256" key="5">
    <source>
        <dbReference type="PROSITE-ProRule" id="PRU00110"/>
    </source>
</evidence>
<keyword evidence="6" id="KW-0597">Phosphoprotein</keyword>
<dbReference type="InterPro" id="IPR011006">
    <property type="entry name" value="CheY-like_superfamily"/>
</dbReference>
<gene>
    <name evidence="10" type="primary">pleD_2</name>
    <name evidence="10" type="ORF">NCTC11645_02728</name>
</gene>
<dbReference type="SUPFAM" id="SSF55073">
    <property type="entry name" value="Nucleotide cyclase"/>
    <property type="match status" value="1"/>
</dbReference>
<reference evidence="10 11" key="1">
    <citation type="submission" date="2018-06" db="EMBL/GenBank/DDBJ databases">
        <authorList>
            <consortium name="Pathogen Informatics"/>
            <person name="Doyle S."/>
        </authorList>
    </citation>
    <scope>NUCLEOTIDE SEQUENCE [LARGE SCALE GENOMIC DNA]</scope>
    <source>
        <strain evidence="10 11">NCTC11645</strain>
    </source>
</reference>
<dbReference type="CDD" id="cd00156">
    <property type="entry name" value="REC"/>
    <property type="match status" value="2"/>
</dbReference>
<evidence type="ECO:0000259" key="8">
    <source>
        <dbReference type="PROSITE" id="PS50887"/>
    </source>
</evidence>